<feature type="compositionally biased region" description="Polar residues" evidence="10">
    <location>
        <begin position="115"/>
        <end position="131"/>
    </location>
</feature>
<dbReference type="PANTHER" id="PTHR33909:SF1">
    <property type="entry name" value="SEC TRANSLOCON ACCESSORY COMPLEX SUBUNIT YAJC"/>
    <property type="match status" value="1"/>
</dbReference>
<keyword evidence="12" id="KW-1185">Reference proteome</keyword>
<evidence type="ECO:0000256" key="5">
    <source>
        <dbReference type="ARBA" id="ARBA00022692"/>
    </source>
</evidence>
<evidence type="ECO:0000256" key="1">
    <source>
        <dbReference type="ARBA" id="ARBA00004162"/>
    </source>
</evidence>
<evidence type="ECO:0000256" key="7">
    <source>
        <dbReference type="ARBA" id="ARBA00022989"/>
    </source>
</evidence>
<dbReference type="NCBIfam" id="TIGR00739">
    <property type="entry name" value="yajC"/>
    <property type="match status" value="1"/>
</dbReference>
<dbReference type="Pfam" id="PF02699">
    <property type="entry name" value="YajC"/>
    <property type="match status" value="1"/>
</dbReference>
<comment type="caution">
    <text evidence="11">The sequence shown here is derived from an EMBL/GenBank/DDBJ whole genome shotgun (WGS) entry which is preliminary data.</text>
</comment>
<keyword evidence="3" id="KW-0813">Transport</keyword>
<keyword evidence="4" id="KW-1003">Cell membrane</keyword>
<evidence type="ECO:0000256" key="2">
    <source>
        <dbReference type="ARBA" id="ARBA00006742"/>
    </source>
</evidence>
<comment type="similarity">
    <text evidence="2">Belongs to the YajC family.</text>
</comment>
<feature type="compositionally biased region" description="Acidic residues" evidence="10">
    <location>
        <begin position="87"/>
        <end position="99"/>
    </location>
</feature>
<evidence type="ECO:0000313" key="11">
    <source>
        <dbReference type="EMBL" id="MFD1719157.1"/>
    </source>
</evidence>
<evidence type="ECO:0000256" key="3">
    <source>
        <dbReference type="ARBA" id="ARBA00022448"/>
    </source>
</evidence>
<comment type="subcellular location">
    <subcellularLocation>
        <location evidence="1">Cell membrane</location>
        <topology evidence="1">Single-pass membrane protein</topology>
    </subcellularLocation>
</comment>
<evidence type="ECO:0000256" key="6">
    <source>
        <dbReference type="ARBA" id="ARBA00022927"/>
    </source>
</evidence>
<protein>
    <submittedName>
        <fullName evidence="11">Preprotein translocase subunit YajC</fullName>
    </submittedName>
</protein>
<evidence type="ECO:0000256" key="4">
    <source>
        <dbReference type="ARBA" id="ARBA00022475"/>
    </source>
</evidence>
<dbReference type="Proteomes" id="UP001597277">
    <property type="component" value="Unassembled WGS sequence"/>
</dbReference>
<dbReference type="RefSeq" id="WP_388008866.1">
    <property type="nucleotide sequence ID" value="NZ_JBHUEE010000008.1"/>
</dbReference>
<dbReference type="PANTHER" id="PTHR33909">
    <property type="entry name" value="SEC TRANSLOCON ACCESSORY COMPLEX SUBUNIT YAJC"/>
    <property type="match status" value="1"/>
</dbReference>
<evidence type="ECO:0000256" key="10">
    <source>
        <dbReference type="SAM" id="MobiDB-lite"/>
    </source>
</evidence>
<organism evidence="11 12">
    <name type="scientific">Georgenia deserti</name>
    <dbReference type="NCBI Taxonomy" id="2093781"/>
    <lineage>
        <taxon>Bacteria</taxon>
        <taxon>Bacillati</taxon>
        <taxon>Actinomycetota</taxon>
        <taxon>Actinomycetes</taxon>
        <taxon>Micrococcales</taxon>
        <taxon>Bogoriellaceae</taxon>
        <taxon>Georgenia</taxon>
    </lineage>
</organism>
<name>A0ABW4L9G7_9MICO</name>
<keyword evidence="8" id="KW-0811">Translocation</keyword>
<keyword evidence="6" id="KW-0653">Protein transport</keyword>
<sequence length="153" mass="16414">MEIFIFLAIMIALMLFVTNRGKKQQRAARERVEESLVPGTWVMTIGGFFGKVVEVDGDVVTLESPAGDETIWLKSAVKEPKEPPFSEPEETEDGTDETDTTITDADATTIGDTAVSDTTGESTVTDTSDPTTRPGGPTVGEDGRLTGDDDKRG</sequence>
<keyword evidence="9" id="KW-0472">Membrane</keyword>
<proteinExistence type="inferred from homology"/>
<dbReference type="SMART" id="SM01323">
    <property type="entry name" value="YajC"/>
    <property type="match status" value="1"/>
</dbReference>
<evidence type="ECO:0000256" key="9">
    <source>
        <dbReference type="ARBA" id="ARBA00023136"/>
    </source>
</evidence>
<reference evidence="12" key="1">
    <citation type="journal article" date="2019" name="Int. J. Syst. Evol. Microbiol.">
        <title>The Global Catalogue of Microorganisms (GCM) 10K type strain sequencing project: providing services to taxonomists for standard genome sequencing and annotation.</title>
        <authorList>
            <consortium name="The Broad Institute Genomics Platform"/>
            <consortium name="The Broad Institute Genome Sequencing Center for Infectious Disease"/>
            <person name="Wu L."/>
            <person name="Ma J."/>
        </authorList>
    </citation>
    <scope>NUCLEOTIDE SEQUENCE [LARGE SCALE GENOMIC DNA]</scope>
    <source>
        <strain evidence="12">JCM 17130</strain>
    </source>
</reference>
<dbReference type="EMBL" id="JBHUEE010000008">
    <property type="protein sequence ID" value="MFD1719157.1"/>
    <property type="molecule type" value="Genomic_DNA"/>
</dbReference>
<gene>
    <name evidence="11" type="primary">yajC</name>
    <name evidence="11" type="ORF">ACFSE6_15045</name>
</gene>
<feature type="compositionally biased region" description="Low complexity" evidence="10">
    <location>
        <begin position="100"/>
        <end position="113"/>
    </location>
</feature>
<keyword evidence="5" id="KW-0812">Transmembrane</keyword>
<feature type="region of interest" description="Disordered" evidence="10">
    <location>
        <begin position="71"/>
        <end position="153"/>
    </location>
</feature>
<feature type="compositionally biased region" description="Basic and acidic residues" evidence="10">
    <location>
        <begin position="141"/>
        <end position="153"/>
    </location>
</feature>
<dbReference type="InterPro" id="IPR003849">
    <property type="entry name" value="Preprotein_translocase_YajC"/>
</dbReference>
<evidence type="ECO:0000256" key="8">
    <source>
        <dbReference type="ARBA" id="ARBA00023010"/>
    </source>
</evidence>
<accession>A0ABW4L9G7</accession>
<keyword evidence="7" id="KW-1133">Transmembrane helix</keyword>
<evidence type="ECO:0000313" key="12">
    <source>
        <dbReference type="Proteomes" id="UP001597277"/>
    </source>
</evidence>